<accession>A0A8S4QST2</accession>
<evidence type="ECO:0000313" key="3">
    <source>
        <dbReference type="Proteomes" id="UP000838756"/>
    </source>
</evidence>
<name>A0A8S4QST2_9NEOP</name>
<evidence type="ECO:0000313" key="2">
    <source>
        <dbReference type="EMBL" id="CAH2215834.1"/>
    </source>
</evidence>
<gene>
    <name evidence="2" type="primary">jg5610</name>
    <name evidence="2" type="ORF">PAEG_LOCUS3919</name>
</gene>
<organism evidence="2 3">
    <name type="scientific">Pararge aegeria aegeria</name>
    <dbReference type="NCBI Taxonomy" id="348720"/>
    <lineage>
        <taxon>Eukaryota</taxon>
        <taxon>Metazoa</taxon>
        <taxon>Ecdysozoa</taxon>
        <taxon>Arthropoda</taxon>
        <taxon>Hexapoda</taxon>
        <taxon>Insecta</taxon>
        <taxon>Pterygota</taxon>
        <taxon>Neoptera</taxon>
        <taxon>Endopterygota</taxon>
        <taxon>Lepidoptera</taxon>
        <taxon>Glossata</taxon>
        <taxon>Ditrysia</taxon>
        <taxon>Papilionoidea</taxon>
        <taxon>Nymphalidae</taxon>
        <taxon>Satyrinae</taxon>
        <taxon>Satyrini</taxon>
        <taxon>Parargina</taxon>
        <taxon>Pararge</taxon>
    </lineage>
</organism>
<reference evidence="2" key="1">
    <citation type="submission" date="2022-03" db="EMBL/GenBank/DDBJ databases">
        <authorList>
            <person name="Lindestad O."/>
        </authorList>
    </citation>
    <scope>NUCLEOTIDE SEQUENCE</scope>
</reference>
<feature type="compositionally biased region" description="Polar residues" evidence="1">
    <location>
        <begin position="42"/>
        <end position="52"/>
    </location>
</feature>
<feature type="compositionally biased region" description="Basic and acidic residues" evidence="1">
    <location>
        <begin position="53"/>
        <end position="69"/>
    </location>
</feature>
<proteinExistence type="predicted"/>
<dbReference type="AlphaFoldDB" id="A0A8S4QST2"/>
<dbReference type="EMBL" id="CAKXAJ010013053">
    <property type="protein sequence ID" value="CAH2215834.1"/>
    <property type="molecule type" value="Genomic_DNA"/>
</dbReference>
<evidence type="ECO:0000256" key="1">
    <source>
        <dbReference type="SAM" id="MobiDB-lite"/>
    </source>
</evidence>
<dbReference type="Proteomes" id="UP000838756">
    <property type="component" value="Unassembled WGS sequence"/>
</dbReference>
<feature type="region of interest" description="Disordered" evidence="1">
    <location>
        <begin position="1"/>
        <end position="101"/>
    </location>
</feature>
<sequence>EDNFQKPANWGNEPRAPVPSRQRPAQATPVMDTVLYKANGNGDRNVQASSRGFTDRSSDKIKEYRKRDAIVNATSPRETDGLGDSIHESAPGNKDGYNRDSYSKFERHEAPARIGEFGEGPQGWNRPYALFYRGPGLPAREPGRASHVAINTGRKAPRTIGALAATDQFATL</sequence>
<feature type="non-terminal residue" evidence="2">
    <location>
        <position position="1"/>
    </location>
</feature>
<comment type="caution">
    <text evidence="2">The sequence shown here is derived from an EMBL/GenBank/DDBJ whole genome shotgun (WGS) entry which is preliminary data.</text>
</comment>
<keyword evidence="3" id="KW-1185">Reference proteome</keyword>
<protein>
    <submittedName>
        <fullName evidence="2">Jg5610 protein</fullName>
    </submittedName>
</protein>